<dbReference type="EMBL" id="JADGJD010001499">
    <property type="protein sequence ID" value="KAJ3041247.1"/>
    <property type="molecule type" value="Genomic_DNA"/>
</dbReference>
<gene>
    <name evidence="2" type="ORF">HK097_002308</name>
</gene>
<evidence type="ECO:0000256" key="1">
    <source>
        <dbReference type="SAM" id="MobiDB-lite"/>
    </source>
</evidence>
<feature type="compositionally biased region" description="Low complexity" evidence="1">
    <location>
        <begin position="124"/>
        <end position="139"/>
    </location>
</feature>
<accession>A0AAD5WYG8</accession>
<feature type="compositionally biased region" description="Low complexity" evidence="1">
    <location>
        <begin position="1"/>
        <end position="15"/>
    </location>
</feature>
<dbReference type="Proteomes" id="UP001212841">
    <property type="component" value="Unassembled WGS sequence"/>
</dbReference>
<comment type="caution">
    <text evidence="2">The sequence shown here is derived from an EMBL/GenBank/DDBJ whole genome shotgun (WGS) entry which is preliminary data.</text>
</comment>
<feature type="non-terminal residue" evidence="2">
    <location>
        <position position="139"/>
    </location>
</feature>
<sequence length="139" mass="15313">TSLTSSTPSLVTSRLADPANFPPAYRHKFEAIQKHQDRVIAEAIGGGSSRSNLREEPLSKKAEEVVKRLTDPVNSTASQKAKSRSTDRIDFTGHPTGYRPPEEAARPRRKSKPKIEFFNDFATPPSSNPSSQRPSISKP</sequence>
<evidence type="ECO:0000313" key="2">
    <source>
        <dbReference type="EMBL" id="KAJ3041247.1"/>
    </source>
</evidence>
<proteinExistence type="predicted"/>
<protein>
    <submittedName>
        <fullName evidence="2">Uncharacterized protein</fullName>
    </submittedName>
</protein>
<reference evidence="2" key="1">
    <citation type="submission" date="2020-05" db="EMBL/GenBank/DDBJ databases">
        <title>Phylogenomic resolution of chytrid fungi.</title>
        <authorList>
            <person name="Stajich J.E."/>
            <person name="Amses K."/>
            <person name="Simmons R."/>
            <person name="Seto K."/>
            <person name="Myers J."/>
            <person name="Bonds A."/>
            <person name="Quandt C.A."/>
            <person name="Barry K."/>
            <person name="Liu P."/>
            <person name="Grigoriev I."/>
            <person name="Longcore J.E."/>
            <person name="James T.Y."/>
        </authorList>
    </citation>
    <scope>NUCLEOTIDE SEQUENCE</scope>
    <source>
        <strain evidence="2">JEL0318</strain>
    </source>
</reference>
<feature type="region of interest" description="Disordered" evidence="1">
    <location>
        <begin position="1"/>
        <end position="22"/>
    </location>
</feature>
<dbReference type="AlphaFoldDB" id="A0AAD5WYG8"/>
<keyword evidence="3" id="KW-1185">Reference proteome</keyword>
<feature type="region of interest" description="Disordered" evidence="1">
    <location>
        <begin position="67"/>
        <end position="139"/>
    </location>
</feature>
<organism evidence="2 3">
    <name type="scientific">Rhizophlyctis rosea</name>
    <dbReference type="NCBI Taxonomy" id="64517"/>
    <lineage>
        <taxon>Eukaryota</taxon>
        <taxon>Fungi</taxon>
        <taxon>Fungi incertae sedis</taxon>
        <taxon>Chytridiomycota</taxon>
        <taxon>Chytridiomycota incertae sedis</taxon>
        <taxon>Chytridiomycetes</taxon>
        <taxon>Rhizophlyctidales</taxon>
        <taxon>Rhizophlyctidaceae</taxon>
        <taxon>Rhizophlyctis</taxon>
    </lineage>
</organism>
<evidence type="ECO:0000313" key="3">
    <source>
        <dbReference type="Proteomes" id="UP001212841"/>
    </source>
</evidence>
<name>A0AAD5WYG8_9FUNG</name>